<dbReference type="Gene3D" id="2.120.10.80">
    <property type="entry name" value="Kelch-type beta propeller"/>
    <property type="match status" value="1"/>
</dbReference>
<protein>
    <submittedName>
        <fullName evidence="3">Kelch-like protein 12</fullName>
    </submittedName>
</protein>
<dbReference type="InterPro" id="IPR051746">
    <property type="entry name" value="Kelch_domain_containing_8"/>
</dbReference>
<dbReference type="EMBL" id="LR786260">
    <property type="protein sequence ID" value="CAB3259443.1"/>
    <property type="molecule type" value="mRNA"/>
</dbReference>
<keyword evidence="2" id="KW-0677">Repeat</keyword>
<dbReference type="InterPro" id="IPR015915">
    <property type="entry name" value="Kelch-typ_b-propeller"/>
</dbReference>
<sequence length="244" mass="27238">MSVDFLEEVYEENLVKNNMDCINLLAKASLKMSKKLDSEIRSNEFVLIGGEDAEQDCVVYNVNTKQARQLPHLQKQRCLATAVKVGKKVYVVGGAVHAEPKSSHKSGEVLELNEQMEWVAIPDMQEARSNCKGGLIQNFIYVTGGYNSKLLSSCERFDTYNKKWSSISDMLHARTAHGTVVYNGSLYSIGGWDGRNRSSSCERYDVRSDVWSEIAPLNQARNGLACVVLDGNIYAIGNSCRFHI</sequence>
<keyword evidence="1" id="KW-0880">Kelch repeat</keyword>
<dbReference type="SUPFAM" id="SSF117281">
    <property type="entry name" value="Kelch motif"/>
    <property type="match status" value="1"/>
</dbReference>
<dbReference type="PANTHER" id="PTHR46260">
    <property type="entry name" value="RING-TYPE DOMAIN-CONTAINING PROTEIN"/>
    <property type="match status" value="1"/>
</dbReference>
<accession>A0A6F9DFE3</accession>
<dbReference type="AlphaFoldDB" id="A0A6F9DFE3"/>
<proteinExistence type="evidence at transcript level"/>
<evidence type="ECO:0000256" key="1">
    <source>
        <dbReference type="ARBA" id="ARBA00022441"/>
    </source>
</evidence>
<dbReference type="SMART" id="SM00612">
    <property type="entry name" value="Kelch"/>
    <property type="match status" value="3"/>
</dbReference>
<dbReference type="Pfam" id="PF24681">
    <property type="entry name" value="Kelch_KLHDC2_KLHL20_DRC7"/>
    <property type="match status" value="1"/>
</dbReference>
<evidence type="ECO:0000313" key="3">
    <source>
        <dbReference type="EMBL" id="CAB3259443.1"/>
    </source>
</evidence>
<dbReference type="PANTHER" id="PTHR46260:SF3">
    <property type="entry name" value="RING-TYPE DOMAIN-CONTAINING PROTEIN"/>
    <property type="match status" value="1"/>
</dbReference>
<evidence type="ECO:0000256" key="2">
    <source>
        <dbReference type="ARBA" id="ARBA00022737"/>
    </source>
</evidence>
<dbReference type="InterPro" id="IPR006652">
    <property type="entry name" value="Kelch_1"/>
</dbReference>
<organism evidence="3">
    <name type="scientific">Phallusia mammillata</name>
    <dbReference type="NCBI Taxonomy" id="59560"/>
    <lineage>
        <taxon>Eukaryota</taxon>
        <taxon>Metazoa</taxon>
        <taxon>Chordata</taxon>
        <taxon>Tunicata</taxon>
        <taxon>Ascidiacea</taxon>
        <taxon>Phlebobranchia</taxon>
        <taxon>Ascidiidae</taxon>
        <taxon>Phallusia</taxon>
    </lineage>
</organism>
<name>A0A6F9DFE3_9ASCI</name>
<reference evidence="3" key="1">
    <citation type="submission" date="2020-04" db="EMBL/GenBank/DDBJ databases">
        <authorList>
            <person name="Neveu A P."/>
        </authorList>
    </citation>
    <scope>NUCLEOTIDE SEQUENCE</scope>
    <source>
        <tissue evidence="3">Whole embryo</tissue>
    </source>
</reference>
<gene>
    <name evidence="3" type="primary">Klhl12-016</name>
</gene>